<feature type="transmembrane region" description="Helical" evidence="1">
    <location>
        <begin position="91"/>
        <end position="109"/>
    </location>
</feature>
<organism evidence="2">
    <name type="scientific">freshwater metagenome</name>
    <dbReference type="NCBI Taxonomy" id="449393"/>
    <lineage>
        <taxon>unclassified sequences</taxon>
        <taxon>metagenomes</taxon>
        <taxon>ecological metagenomes</taxon>
    </lineage>
</organism>
<keyword evidence="1" id="KW-1133">Transmembrane helix</keyword>
<gene>
    <name evidence="2" type="ORF">UFOPK3304_00937</name>
</gene>
<name>A0A6J7DM76_9ZZZZ</name>
<protein>
    <submittedName>
        <fullName evidence="2">Unannotated protein</fullName>
    </submittedName>
</protein>
<keyword evidence="1" id="KW-0472">Membrane</keyword>
<keyword evidence="1" id="KW-0812">Transmembrane</keyword>
<reference evidence="2" key="1">
    <citation type="submission" date="2020-05" db="EMBL/GenBank/DDBJ databases">
        <authorList>
            <person name="Chiriac C."/>
            <person name="Salcher M."/>
            <person name="Ghai R."/>
            <person name="Kavagutti S V."/>
        </authorList>
    </citation>
    <scope>NUCLEOTIDE SEQUENCE</scope>
</reference>
<proteinExistence type="predicted"/>
<feature type="transmembrane region" description="Helical" evidence="1">
    <location>
        <begin position="67"/>
        <end position="85"/>
    </location>
</feature>
<dbReference type="EMBL" id="CAFBLJ010000041">
    <property type="protein sequence ID" value="CAB4869874.1"/>
    <property type="molecule type" value="Genomic_DNA"/>
</dbReference>
<evidence type="ECO:0000313" key="2">
    <source>
        <dbReference type="EMBL" id="CAB4869874.1"/>
    </source>
</evidence>
<evidence type="ECO:0000256" key="1">
    <source>
        <dbReference type="SAM" id="Phobius"/>
    </source>
</evidence>
<feature type="transmembrane region" description="Helical" evidence="1">
    <location>
        <begin position="34"/>
        <end position="55"/>
    </location>
</feature>
<dbReference type="AlphaFoldDB" id="A0A6J7DM76"/>
<accession>A0A6J7DM76</accession>
<sequence length="156" mass="16780">MPAPGKRSFWLHQLAEYIVGGAMLASGLQSHKPLVPAIVGTLILVNTAIVDAPFGAFRLVGRRIHRILDYIVLGVAIVACAAPGMDVATRLVQILIVIVLAVVVWRTDYSAPKPKVKQSVSATPEGKADEIGRFAGHTAGTWASKIRDKSREFKQS</sequence>